<reference evidence="12" key="2">
    <citation type="journal article" date="2018" name="Dev. Comp. Immunol.">
        <title>A crucial role of paralogous ?-defensin genes in the Chinese alligator innate immune system revealed by the first determination of a Crocodilia defensin cluster.</title>
        <authorList>
            <person name="Tang K.Y."/>
            <person name="Wang X."/>
            <person name="Wan Q.H."/>
            <person name="Fang S.G."/>
        </authorList>
    </citation>
    <scope>NUCLEOTIDE SEQUENCE</scope>
</reference>
<evidence type="ECO:0000259" key="11">
    <source>
        <dbReference type="Pfam" id="PF00711"/>
    </source>
</evidence>
<keyword evidence="8" id="KW-0044">Antibiotic</keyword>
<comment type="similarity">
    <text evidence="3">Belongs to the beta-defensin family.</text>
</comment>
<evidence type="ECO:0000256" key="10">
    <source>
        <dbReference type="SAM" id="SignalP"/>
    </source>
</evidence>
<dbReference type="GO" id="GO:0031731">
    <property type="term" value="F:CCR6 chemokine receptor binding"/>
    <property type="evidence" value="ECO:0007669"/>
    <property type="project" value="TreeGrafter"/>
</dbReference>
<feature type="domain" description="Beta-defensin-like" evidence="11">
    <location>
        <begin position="28"/>
        <end position="62"/>
    </location>
</feature>
<evidence type="ECO:0000256" key="5">
    <source>
        <dbReference type="ARBA" id="ARBA00022529"/>
    </source>
</evidence>
<name>A0A2H4ZLE2_ALLSI</name>
<feature type="signal peptide" evidence="10">
    <location>
        <begin position="1"/>
        <end position="20"/>
    </location>
</feature>
<evidence type="ECO:0000256" key="7">
    <source>
        <dbReference type="ARBA" id="ARBA00022940"/>
    </source>
</evidence>
<dbReference type="GO" id="GO:0050829">
    <property type="term" value="P:defense response to Gram-negative bacterium"/>
    <property type="evidence" value="ECO:0007669"/>
    <property type="project" value="TreeGrafter"/>
</dbReference>
<accession>A0A2H4ZLE2</accession>
<keyword evidence="5" id="KW-0929">Antimicrobial</keyword>
<protein>
    <submittedName>
        <fullName evidence="12">Antimicrobial-peptide</fullName>
    </submittedName>
</protein>
<dbReference type="PANTHER" id="PTHR21388">
    <property type="entry name" value="BETA-DEFENSIN-RELATED"/>
    <property type="match status" value="1"/>
</dbReference>
<evidence type="ECO:0000256" key="8">
    <source>
        <dbReference type="ARBA" id="ARBA00023022"/>
    </source>
</evidence>
<comment type="subcellular location">
    <subcellularLocation>
        <location evidence="1">Cytoplasmic granule</location>
    </subcellularLocation>
    <subcellularLocation>
        <location evidence="2">Secreted</location>
    </subcellularLocation>
</comment>
<organism evidence="12">
    <name type="scientific">Alligator sinensis</name>
    <name type="common">Chinese alligator</name>
    <dbReference type="NCBI Taxonomy" id="38654"/>
    <lineage>
        <taxon>Eukaryota</taxon>
        <taxon>Metazoa</taxon>
        <taxon>Chordata</taxon>
        <taxon>Craniata</taxon>
        <taxon>Vertebrata</taxon>
        <taxon>Euteleostomi</taxon>
        <taxon>Archelosauria</taxon>
        <taxon>Archosauria</taxon>
        <taxon>Crocodylia</taxon>
        <taxon>Alligatoridae</taxon>
        <taxon>Alligatorinae</taxon>
        <taxon>Alligator</taxon>
    </lineage>
</organism>
<reference evidence="12" key="1">
    <citation type="submission" date="2017-11" db="EMBL/GenBank/DDBJ databases">
        <authorList>
            <person name="Han C.G."/>
        </authorList>
    </citation>
    <scope>NUCLEOTIDE SEQUENCE</scope>
</reference>
<keyword evidence="4" id="KW-0964">Secreted</keyword>
<evidence type="ECO:0000256" key="1">
    <source>
        <dbReference type="ARBA" id="ARBA00004463"/>
    </source>
</evidence>
<evidence type="ECO:0000256" key="6">
    <source>
        <dbReference type="ARBA" id="ARBA00022729"/>
    </source>
</evidence>
<dbReference type="AlphaFoldDB" id="A0A2H4ZLE2"/>
<sequence length="68" mass="7292">MRFLYLLLAVLFFLFQASSGFVDVAPADTVACRSQQNFCRLGTCPPTFEASGTCHNGALLCCSKVPGV</sequence>
<evidence type="ECO:0000313" key="12">
    <source>
        <dbReference type="EMBL" id="AUG31302.1"/>
    </source>
</evidence>
<dbReference type="GO" id="GO:0002227">
    <property type="term" value="P:innate immune response in mucosa"/>
    <property type="evidence" value="ECO:0007669"/>
    <property type="project" value="TreeGrafter"/>
</dbReference>
<dbReference type="SUPFAM" id="SSF57392">
    <property type="entry name" value="Defensin-like"/>
    <property type="match status" value="1"/>
</dbReference>
<keyword evidence="9" id="KW-1015">Disulfide bond</keyword>
<proteinExistence type="evidence at transcript level"/>
<evidence type="ECO:0000256" key="3">
    <source>
        <dbReference type="ARBA" id="ARBA00007371"/>
    </source>
</evidence>
<dbReference type="EMBL" id="MG519848">
    <property type="protein sequence ID" value="AUG31302.1"/>
    <property type="molecule type" value="mRNA"/>
</dbReference>
<feature type="chain" id="PRO_5014134331" evidence="10">
    <location>
        <begin position="21"/>
        <end position="68"/>
    </location>
</feature>
<evidence type="ECO:0000256" key="4">
    <source>
        <dbReference type="ARBA" id="ARBA00022525"/>
    </source>
</evidence>
<dbReference type="PANTHER" id="PTHR21388:SF9">
    <property type="entry name" value="BETA-DEFENSIN 1"/>
    <property type="match status" value="1"/>
</dbReference>
<dbReference type="Gene3D" id="3.10.360.10">
    <property type="entry name" value="Antimicrobial Peptide, Beta-defensin 2, Chain A"/>
    <property type="match status" value="1"/>
</dbReference>
<keyword evidence="6 10" id="KW-0732">Signal</keyword>
<evidence type="ECO:0000256" key="2">
    <source>
        <dbReference type="ARBA" id="ARBA00004613"/>
    </source>
</evidence>
<dbReference type="Pfam" id="PF00711">
    <property type="entry name" value="Defensin_beta"/>
    <property type="match status" value="1"/>
</dbReference>
<dbReference type="GO" id="GO:0050830">
    <property type="term" value="P:defense response to Gram-positive bacterium"/>
    <property type="evidence" value="ECO:0007669"/>
    <property type="project" value="TreeGrafter"/>
</dbReference>
<dbReference type="InterPro" id="IPR001855">
    <property type="entry name" value="Defensin_beta-like"/>
</dbReference>
<keyword evidence="7" id="KW-0211">Defensin</keyword>
<evidence type="ECO:0000256" key="9">
    <source>
        <dbReference type="ARBA" id="ARBA00023157"/>
    </source>
</evidence>
<dbReference type="GO" id="GO:0005615">
    <property type="term" value="C:extracellular space"/>
    <property type="evidence" value="ECO:0007669"/>
    <property type="project" value="TreeGrafter"/>
</dbReference>